<dbReference type="Proteomes" id="UP000242164">
    <property type="component" value="Unassembled WGS sequence"/>
</dbReference>
<dbReference type="EMBL" id="FMIK01000018">
    <property type="protein sequence ID" value="SCL86936.1"/>
    <property type="molecule type" value="Genomic_DNA"/>
</dbReference>
<dbReference type="AlphaFoldDB" id="A0AAX2CDZ7"/>
<keyword evidence="1" id="KW-0946">Virion</keyword>
<name>A0AAX2CDZ7_9BACI</name>
<dbReference type="RefSeq" id="WP_087097977.1">
    <property type="nucleotide sequence ID" value="NZ_CP066179.1"/>
</dbReference>
<evidence type="ECO:0000313" key="2">
    <source>
        <dbReference type="Proteomes" id="UP000242164"/>
    </source>
</evidence>
<evidence type="ECO:0000313" key="1">
    <source>
        <dbReference type="EMBL" id="SCL86936.1"/>
    </source>
</evidence>
<comment type="caution">
    <text evidence="1">The sequence shown here is derived from an EMBL/GenBank/DDBJ whole genome shotgun (WGS) entry which is preliminary data.</text>
</comment>
<gene>
    <name evidence="1" type="ORF">BCB44BAC_01053</name>
</gene>
<protein>
    <submittedName>
        <fullName evidence="1">Spore coat protein Z</fullName>
    </submittedName>
</protein>
<reference evidence="1 2" key="1">
    <citation type="submission" date="2016-08" db="EMBL/GenBank/DDBJ databases">
        <authorList>
            <person name="Loux V."/>
            <person name="Rue O."/>
        </authorList>
    </citation>
    <scope>NUCLEOTIDE SEQUENCE [LARGE SCALE GENOMIC DNA]</scope>
    <source>
        <strain evidence="1 2">AFSSA_08CEB44bac</strain>
    </source>
</reference>
<sequence length="157" mass="16981">MSCNCHEEHPHDFDSNFDSNCVCNVVRFIHELQECATTTCSTGCEVPFLGPNNDARVANTRPFVLFTKSGTPFEAFAPSGSITSCLSPIFRVESVDDDCCAVLRVLAVFVGGEPDTSDNPICTFLNVPNASLRATTACITVDLNCFCGIQCLRDVSI</sequence>
<keyword evidence="1" id="KW-0167">Capsid protein</keyword>
<accession>A0AAX2CDZ7</accession>
<proteinExistence type="predicted"/>
<dbReference type="InterPro" id="IPR019593">
    <property type="entry name" value="Spore_coat_protein_Z/Y"/>
</dbReference>
<organism evidence="1 2">
    <name type="scientific">Bacillus cytotoxicus</name>
    <dbReference type="NCBI Taxonomy" id="580165"/>
    <lineage>
        <taxon>Bacteria</taxon>
        <taxon>Bacillati</taxon>
        <taxon>Bacillota</taxon>
        <taxon>Bacilli</taxon>
        <taxon>Bacillales</taxon>
        <taxon>Bacillaceae</taxon>
        <taxon>Bacillus</taxon>
        <taxon>Bacillus cereus group</taxon>
    </lineage>
</organism>
<dbReference type="Pfam" id="PF10612">
    <property type="entry name" value="Spore-coat_CotZ"/>
    <property type="match status" value="1"/>
</dbReference>